<gene>
    <name evidence="1" type="ORF">SAMN04488494_0497</name>
</gene>
<name>A0A1M7CQF3_XYLRU</name>
<dbReference type="InterPro" id="IPR032774">
    <property type="entry name" value="WG_beta_rep"/>
</dbReference>
<organism evidence="1 2">
    <name type="scientific">Xylanibacter ruminicola</name>
    <name type="common">Prevotella ruminicola</name>
    <dbReference type="NCBI Taxonomy" id="839"/>
    <lineage>
        <taxon>Bacteria</taxon>
        <taxon>Pseudomonadati</taxon>
        <taxon>Bacteroidota</taxon>
        <taxon>Bacteroidia</taxon>
        <taxon>Bacteroidales</taxon>
        <taxon>Prevotellaceae</taxon>
        <taxon>Xylanibacter</taxon>
    </lineage>
</organism>
<protein>
    <submittedName>
        <fullName evidence="1">WG containing repeat-containing protein</fullName>
    </submittedName>
</protein>
<dbReference type="Pfam" id="PF14903">
    <property type="entry name" value="WG_beta_rep"/>
    <property type="match status" value="2"/>
</dbReference>
<evidence type="ECO:0000313" key="1">
    <source>
        <dbReference type="EMBL" id="SHL69501.1"/>
    </source>
</evidence>
<evidence type="ECO:0000313" key="2">
    <source>
        <dbReference type="Proteomes" id="UP000184280"/>
    </source>
</evidence>
<dbReference type="RefSeq" id="WP_170857789.1">
    <property type="nucleotide sequence ID" value="NZ_FRCJ01000001.1"/>
</dbReference>
<dbReference type="PANTHER" id="PTHR37841">
    <property type="entry name" value="GLR2918 PROTEIN"/>
    <property type="match status" value="1"/>
</dbReference>
<sequence length="134" mass="15413">MKIYKDNELIPIEVNQKWGFSNKKGSIIIPCKWKLVGFFHEGRAWVKSFSNRFGYIDNNGKLIASCIFVDASDFENGVASVGLCELNPIRDDLTIDDIIKLKKVSWIDIDINGMPLDSNEDILNYLCRLENYFE</sequence>
<dbReference type="AlphaFoldDB" id="A0A1M7CQF3"/>
<dbReference type="EMBL" id="FRCJ01000001">
    <property type="protein sequence ID" value="SHL69501.1"/>
    <property type="molecule type" value="Genomic_DNA"/>
</dbReference>
<reference evidence="1 2" key="1">
    <citation type="submission" date="2016-11" db="EMBL/GenBank/DDBJ databases">
        <authorList>
            <person name="Jaros S."/>
            <person name="Januszkiewicz K."/>
            <person name="Wedrychowicz H."/>
        </authorList>
    </citation>
    <scope>NUCLEOTIDE SEQUENCE [LARGE SCALE GENOMIC DNA]</scope>
    <source>
        <strain evidence="1 2">BPI-34</strain>
    </source>
</reference>
<dbReference type="Proteomes" id="UP000184280">
    <property type="component" value="Unassembled WGS sequence"/>
</dbReference>
<dbReference type="PANTHER" id="PTHR37841:SF1">
    <property type="entry name" value="DUF3298 DOMAIN-CONTAINING PROTEIN"/>
    <property type="match status" value="1"/>
</dbReference>
<accession>A0A1M7CQF3</accession>
<proteinExistence type="predicted"/>